<keyword evidence="2" id="KW-1185">Reference proteome</keyword>
<protein>
    <submittedName>
        <fullName evidence="1">Uncharacterized protein</fullName>
    </submittedName>
</protein>
<dbReference type="OrthoDB" id="2666559at2759"/>
<name>A0A0C3PGW1_PISTI</name>
<evidence type="ECO:0000313" key="2">
    <source>
        <dbReference type="Proteomes" id="UP000054217"/>
    </source>
</evidence>
<dbReference type="EMBL" id="KN831959">
    <property type="protein sequence ID" value="KIO07636.1"/>
    <property type="molecule type" value="Genomic_DNA"/>
</dbReference>
<reference evidence="1 2" key="1">
    <citation type="submission" date="2014-04" db="EMBL/GenBank/DDBJ databases">
        <authorList>
            <consortium name="DOE Joint Genome Institute"/>
            <person name="Kuo A."/>
            <person name="Kohler A."/>
            <person name="Costa M.D."/>
            <person name="Nagy L.G."/>
            <person name="Floudas D."/>
            <person name="Copeland A."/>
            <person name="Barry K.W."/>
            <person name="Cichocki N."/>
            <person name="Veneault-Fourrey C."/>
            <person name="LaButti K."/>
            <person name="Lindquist E.A."/>
            <person name="Lipzen A."/>
            <person name="Lundell T."/>
            <person name="Morin E."/>
            <person name="Murat C."/>
            <person name="Sun H."/>
            <person name="Tunlid A."/>
            <person name="Henrissat B."/>
            <person name="Grigoriev I.V."/>
            <person name="Hibbett D.S."/>
            <person name="Martin F."/>
            <person name="Nordberg H.P."/>
            <person name="Cantor M.N."/>
            <person name="Hua S.X."/>
        </authorList>
    </citation>
    <scope>NUCLEOTIDE SEQUENCE [LARGE SCALE GENOMIC DNA]</scope>
    <source>
        <strain evidence="1 2">Marx 270</strain>
    </source>
</reference>
<gene>
    <name evidence="1" type="ORF">M404DRAFT_23490</name>
</gene>
<organism evidence="1 2">
    <name type="scientific">Pisolithus tinctorius Marx 270</name>
    <dbReference type="NCBI Taxonomy" id="870435"/>
    <lineage>
        <taxon>Eukaryota</taxon>
        <taxon>Fungi</taxon>
        <taxon>Dikarya</taxon>
        <taxon>Basidiomycota</taxon>
        <taxon>Agaricomycotina</taxon>
        <taxon>Agaricomycetes</taxon>
        <taxon>Agaricomycetidae</taxon>
        <taxon>Boletales</taxon>
        <taxon>Sclerodermatineae</taxon>
        <taxon>Pisolithaceae</taxon>
        <taxon>Pisolithus</taxon>
    </lineage>
</organism>
<accession>A0A0C3PGW1</accession>
<reference evidence="2" key="2">
    <citation type="submission" date="2015-01" db="EMBL/GenBank/DDBJ databases">
        <title>Evolutionary Origins and Diversification of the Mycorrhizal Mutualists.</title>
        <authorList>
            <consortium name="DOE Joint Genome Institute"/>
            <consortium name="Mycorrhizal Genomics Consortium"/>
            <person name="Kohler A."/>
            <person name="Kuo A."/>
            <person name="Nagy L.G."/>
            <person name="Floudas D."/>
            <person name="Copeland A."/>
            <person name="Barry K.W."/>
            <person name="Cichocki N."/>
            <person name="Veneault-Fourrey C."/>
            <person name="LaButti K."/>
            <person name="Lindquist E.A."/>
            <person name="Lipzen A."/>
            <person name="Lundell T."/>
            <person name="Morin E."/>
            <person name="Murat C."/>
            <person name="Riley R."/>
            <person name="Ohm R."/>
            <person name="Sun H."/>
            <person name="Tunlid A."/>
            <person name="Henrissat B."/>
            <person name="Grigoriev I.V."/>
            <person name="Hibbett D.S."/>
            <person name="Martin F."/>
        </authorList>
    </citation>
    <scope>NUCLEOTIDE SEQUENCE [LARGE SCALE GENOMIC DNA]</scope>
    <source>
        <strain evidence="2">Marx 270</strain>
    </source>
</reference>
<dbReference type="AlphaFoldDB" id="A0A0C3PGW1"/>
<sequence length="200" mass="22374">MSMHHCHVTVSFELFRLTDPSNSLLRLVAACGPSKAATTNSTDETSLYLGSESLQRGDDDLAWHDDVQGEISFAEPEPDYRPSGLPNRVRHLPRRYCDELPSLHNPVPPITHLNDGTDAVPSSDLPSHPDSPLLIDLEDFESSYINTEPDSYGIFCSYFRNFPTYDPENLQSLDETFESSTFEPRCGLPPNNSWWSGLGL</sequence>
<dbReference type="InParanoid" id="A0A0C3PGW1"/>
<proteinExistence type="predicted"/>
<dbReference type="Proteomes" id="UP000054217">
    <property type="component" value="Unassembled WGS sequence"/>
</dbReference>
<dbReference type="HOGENOM" id="CLU_1366740_0_0_1"/>
<evidence type="ECO:0000313" key="1">
    <source>
        <dbReference type="EMBL" id="KIO07636.1"/>
    </source>
</evidence>